<dbReference type="EMBL" id="JAPFFI010000027">
    <property type="protein sequence ID" value="KAJ6302527.1"/>
    <property type="molecule type" value="Genomic_DNA"/>
</dbReference>
<keyword evidence="1" id="KW-0812">Transmembrane</keyword>
<keyword evidence="3" id="KW-1185">Reference proteome</keyword>
<organism evidence="2 3">
    <name type="scientific">Salix suchowensis</name>
    <dbReference type="NCBI Taxonomy" id="1278906"/>
    <lineage>
        <taxon>Eukaryota</taxon>
        <taxon>Viridiplantae</taxon>
        <taxon>Streptophyta</taxon>
        <taxon>Embryophyta</taxon>
        <taxon>Tracheophyta</taxon>
        <taxon>Spermatophyta</taxon>
        <taxon>Magnoliopsida</taxon>
        <taxon>eudicotyledons</taxon>
        <taxon>Gunneridae</taxon>
        <taxon>Pentapetalae</taxon>
        <taxon>rosids</taxon>
        <taxon>fabids</taxon>
        <taxon>Malpighiales</taxon>
        <taxon>Salicaceae</taxon>
        <taxon>Saliceae</taxon>
        <taxon>Salix</taxon>
    </lineage>
</organism>
<keyword evidence="1" id="KW-1133">Transmembrane helix</keyword>
<feature type="transmembrane region" description="Helical" evidence="1">
    <location>
        <begin position="37"/>
        <end position="54"/>
    </location>
</feature>
<proteinExistence type="predicted"/>
<protein>
    <submittedName>
        <fullName evidence="2">Uncharacterized protein</fullName>
    </submittedName>
</protein>
<evidence type="ECO:0000313" key="2">
    <source>
        <dbReference type="EMBL" id="KAJ6302527.1"/>
    </source>
</evidence>
<reference evidence="2" key="1">
    <citation type="submission" date="2022-10" db="EMBL/GenBank/DDBJ databases">
        <authorList>
            <person name="Hyden B.L."/>
            <person name="Feng K."/>
            <person name="Yates T."/>
            <person name="Jawdy S."/>
            <person name="Smart L.B."/>
            <person name="Muchero W."/>
        </authorList>
    </citation>
    <scope>NUCLEOTIDE SEQUENCE</scope>
    <source>
        <tissue evidence="2">Shoot tip</tissue>
    </source>
</reference>
<gene>
    <name evidence="2" type="ORF">OIU77_016594</name>
</gene>
<reference evidence="2" key="2">
    <citation type="journal article" date="2023" name="Int. J. Mol. Sci.">
        <title>De Novo Assembly and Annotation of 11 Diverse Shrub Willow (Salix) Genomes Reveals Novel Gene Organization in Sex-Linked Regions.</title>
        <authorList>
            <person name="Hyden B."/>
            <person name="Feng K."/>
            <person name="Yates T.B."/>
            <person name="Jawdy S."/>
            <person name="Cereghino C."/>
            <person name="Smart L.B."/>
            <person name="Muchero W."/>
        </authorList>
    </citation>
    <scope>NUCLEOTIDE SEQUENCE</scope>
    <source>
        <tissue evidence="2">Shoot tip</tissue>
    </source>
</reference>
<keyword evidence="1" id="KW-0472">Membrane</keyword>
<sequence length="55" mass="6526">MFPLLLTSGKANLWASLFRSLLLLQRLFEGSASFRSLFGWLVWLVRVFLFLIWYT</sequence>
<name>A0ABQ8ZLF6_9ROSI</name>
<dbReference type="Proteomes" id="UP001141253">
    <property type="component" value="Chromosome 16"/>
</dbReference>
<comment type="caution">
    <text evidence="2">The sequence shown here is derived from an EMBL/GenBank/DDBJ whole genome shotgun (WGS) entry which is preliminary data.</text>
</comment>
<evidence type="ECO:0000256" key="1">
    <source>
        <dbReference type="SAM" id="Phobius"/>
    </source>
</evidence>
<accession>A0ABQ8ZLF6</accession>
<evidence type="ECO:0000313" key="3">
    <source>
        <dbReference type="Proteomes" id="UP001141253"/>
    </source>
</evidence>